<dbReference type="InterPro" id="IPR036583">
    <property type="entry name" value="23S_rRNA_IVS_sf"/>
</dbReference>
<name>A0A4S4NJA5_9BACT</name>
<dbReference type="SUPFAM" id="SSF158446">
    <property type="entry name" value="IVS-encoded protein-like"/>
    <property type="match status" value="1"/>
</dbReference>
<proteinExistence type="predicted"/>
<keyword evidence="2" id="KW-1185">Reference proteome</keyword>
<dbReference type="AlphaFoldDB" id="A0A4S4NJA5"/>
<organism evidence="1 2">
    <name type="scientific">Neolewinella litorea</name>
    <dbReference type="NCBI Taxonomy" id="2562452"/>
    <lineage>
        <taxon>Bacteria</taxon>
        <taxon>Pseudomonadati</taxon>
        <taxon>Bacteroidota</taxon>
        <taxon>Saprospiria</taxon>
        <taxon>Saprospirales</taxon>
        <taxon>Lewinellaceae</taxon>
        <taxon>Neolewinella</taxon>
    </lineage>
</organism>
<dbReference type="NCBIfam" id="TIGR02436">
    <property type="entry name" value="four helix bundle protein"/>
    <property type="match status" value="1"/>
</dbReference>
<dbReference type="Gene3D" id="1.20.1440.60">
    <property type="entry name" value="23S rRNA-intervening sequence"/>
    <property type="match status" value="1"/>
</dbReference>
<dbReference type="EMBL" id="SRSF01000003">
    <property type="protein sequence ID" value="THH39886.1"/>
    <property type="molecule type" value="Genomic_DNA"/>
</dbReference>
<dbReference type="Proteomes" id="UP000308528">
    <property type="component" value="Unassembled WGS sequence"/>
</dbReference>
<comment type="caution">
    <text evidence="1">The sequence shown here is derived from an EMBL/GenBank/DDBJ whole genome shotgun (WGS) entry which is preliminary data.</text>
</comment>
<protein>
    <submittedName>
        <fullName evidence="1">Four helix bundle protein</fullName>
    </submittedName>
</protein>
<dbReference type="InterPro" id="IPR012657">
    <property type="entry name" value="23S_rRNA-intervening_sequence"/>
</dbReference>
<dbReference type="OrthoDB" id="285993at2"/>
<accession>A0A4S4NJA5</accession>
<evidence type="ECO:0000313" key="1">
    <source>
        <dbReference type="EMBL" id="THH39886.1"/>
    </source>
</evidence>
<evidence type="ECO:0000313" key="2">
    <source>
        <dbReference type="Proteomes" id="UP000308528"/>
    </source>
</evidence>
<sequence>MIKHNLFVLWCRLTLELHLDIFMSPDTLEKRLLQFAVRCSHLRRALPTDEYYDARHVADQLLRATTHPAFHYPEARSAESKRDFLHKIKVLLKELREAQAELRYIYHMQYLENWKIEPLMDEASQLVAIFVATTRKLTEKNRAA</sequence>
<reference evidence="1 2" key="1">
    <citation type="submission" date="2019-04" db="EMBL/GenBank/DDBJ databases">
        <title>Lewinella litorea sp. nov., isolated from a marine sand.</title>
        <authorList>
            <person name="Yoon J.-H."/>
        </authorList>
    </citation>
    <scope>NUCLEOTIDE SEQUENCE [LARGE SCALE GENOMIC DNA]</scope>
    <source>
        <strain evidence="1 2">HSMS-39</strain>
    </source>
</reference>
<gene>
    <name evidence="1" type="ORF">E4021_09755</name>
</gene>